<dbReference type="Proteomes" id="UP001491310">
    <property type="component" value="Unassembled WGS sequence"/>
</dbReference>
<sequence length="388" mass="43735">MGPDRALQYLEDLQTAQPALATRINEFADLYQRKLWHQLTVSIEESLNVPEFRNPDVLIHFYSEFIAVFAHKLNPLRLAHIAVTVAEQHKNPQDAVTFLNGVITDLIEAKHARPEQPLLFLRMHVAQFQLAIGQLKECKEAVEEGKQTLDSLNDVDPSVSAIVHYVRSLWYKHQKDFAEFYKSSLLYLAFISSDSLPTDQKLSLAVDISLAALLGDNVYNFGELLLHPIMKALSGSPYEWLRSMLEAFNHGDLHAYDALCSKHASALNAQPALVAHERKLREKITILCLMELIFNLPAEQRQIPLSTIAERTKLTVDGVEFLLMKTLSLHLIEGVIDQVDANVQVSWVQPRVLTLEQAAGMKARLDDWIAKVSTTSMILQEDQIAAIA</sequence>
<proteinExistence type="inferred from homology"/>
<protein>
    <recommendedName>
        <fullName evidence="3">PCI domain-containing protein</fullName>
    </recommendedName>
</protein>
<dbReference type="PANTHER" id="PTHR10539">
    <property type="entry name" value="26S PROTEASOME NON-ATPASE REGULATORY SUBUNIT 13"/>
    <property type="match status" value="1"/>
</dbReference>
<dbReference type="EMBL" id="JALJOT010000017">
    <property type="protein sequence ID" value="KAK9901657.1"/>
    <property type="molecule type" value="Genomic_DNA"/>
</dbReference>
<gene>
    <name evidence="4" type="ORF">WJX75_006977</name>
</gene>
<dbReference type="SMART" id="SM00088">
    <property type="entry name" value="PINT"/>
    <property type="match status" value="1"/>
</dbReference>
<dbReference type="InterPro" id="IPR036390">
    <property type="entry name" value="WH_DNA-bd_sf"/>
</dbReference>
<evidence type="ECO:0000256" key="2">
    <source>
        <dbReference type="ARBA" id="ARBA00022942"/>
    </source>
</evidence>
<dbReference type="InterPro" id="IPR054179">
    <property type="entry name" value="PSD13_N"/>
</dbReference>
<name>A0ABR2YBL5_9CHLO</name>
<evidence type="ECO:0000313" key="4">
    <source>
        <dbReference type="EMBL" id="KAK9901657.1"/>
    </source>
</evidence>
<dbReference type="Pfam" id="PF22037">
    <property type="entry name" value="PSD13_N"/>
    <property type="match status" value="1"/>
</dbReference>
<dbReference type="PANTHER" id="PTHR10539:SF0">
    <property type="entry name" value="26S PROTEASOME NON-ATPASE REGULATORY SUBUNIT 13"/>
    <property type="match status" value="1"/>
</dbReference>
<evidence type="ECO:0000313" key="5">
    <source>
        <dbReference type="Proteomes" id="UP001491310"/>
    </source>
</evidence>
<dbReference type="InterPro" id="IPR035298">
    <property type="entry name" value="PSMD13"/>
</dbReference>
<comment type="similarity">
    <text evidence="1">Belongs to the proteasome subunit S11 family.</text>
</comment>
<dbReference type="SUPFAM" id="SSF46785">
    <property type="entry name" value="Winged helix' DNA-binding domain"/>
    <property type="match status" value="1"/>
</dbReference>
<reference evidence="4 5" key="1">
    <citation type="journal article" date="2024" name="Nat. Commun.">
        <title>Phylogenomics reveals the evolutionary origins of lichenization in chlorophyte algae.</title>
        <authorList>
            <person name="Puginier C."/>
            <person name="Libourel C."/>
            <person name="Otte J."/>
            <person name="Skaloud P."/>
            <person name="Haon M."/>
            <person name="Grisel S."/>
            <person name="Petersen M."/>
            <person name="Berrin J.G."/>
            <person name="Delaux P.M."/>
            <person name="Dal Grande F."/>
            <person name="Keller J."/>
        </authorList>
    </citation>
    <scope>NUCLEOTIDE SEQUENCE [LARGE SCALE GENOMIC DNA]</scope>
    <source>
        <strain evidence="4 5">SAG 216-7</strain>
    </source>
</reference>
<organism evidence="4 5">
    <name type="scientific">Coccomyxa subellipsoidea</name>
    <dbReference type="NCBI Taxonomy" id="248742"/>
    <lineage>
        <taxon>Eukaryota</taxon>
        <taxon>Viridiplantae</taxon>
        <taxon>Chlorophyta</taxon>
        <taxon>core chlorophytes</taxon>
        <taxon>Trebouxiophyceae</taxon>
        <taxon>Trebouxiophyceae incertae sedis</taxon>
        <taxon>Coccomyxaceae</taxon>
        <taxon>Coccomyxa</taxon>
    </lineage>
</organism>
<dbReference type="Pfam" id="PF01399">
    <property type="entry name" value="PCI"/>
    <property type="match status" value="1"/>
</dbReference>
<dbReference type="PROSITE" id="PS50250">
    <property type="entry name" value="PCI"/>
    <property type="match status" value="1"/>
</dbReference>
<keyword evidence="5" id="KW-1185">Reference proteome</keyword>
<evidence type="ECO:0000256" key="1">
    <source>
        <dbReference type="ARBA" id="ARBA00006207"/>
    </source>
</evidence>
<accession>A0ABR2YBL5</accession>
<dbReference type="Gene3D" id="1.25.40.570">
    <property type="match status" value="1"/>
</dbReference>
<feature type="domain" description="PCI" evidence="3">
    <location>
        <begin position="179"/>
        <end position="350"/>
    </location>
</feature>
<keyword evidence="2" id="KW-0647">Proteasome</keyword>
<comment type="caution">
    <text evidence="4">The sequence shown here is derived from an EMBL/GenBank/DDBJ whole genome shotgun (WGS) entry which is preliminary data.</text>
</comment>
<evidence type="ECO:0000259" key="3">
    <source>
        <dbReference type="PROSITE" id="PS50250"/>
    </source>
</evidence>
<dbReference type="InterPro" id="IPR000717">
    <property type="entry name" value="PCI_dom"/>
</dbReference>